<dbReference type="Gene3D" id="3.90.25.10">
    <property type="entry name" value="UDP-galactose 4-epimerase, domain 1"/>
    <property type="match status" value="1"/>
</dbReference>
<dbReference type="AlphaFoldDB" id="A0A0G9HB87"/>
<dbReference type="EMBL" id="CP017480">
    <property type="protein sequence ID" value="APG04021.1"/>
    <property type="molecule type" value="Genomic_DNA"/>
</dbReference>
<reference evidence="3" key="1">
    <citation type="submission" date="2016-09" db="EMBL/GenBank/DDBJ databases">
        <authorList>
            <person name="Lysoe E."/>
        </authorList>
    </citation>
    <scope>NUCLEOTIDE SEQUENCE [LARGE SCALE GENOMIC DNA]</scope>
    <source>
        <strain evidence="3">LJ96T</strain>
    </source>
</reference>
<dbReference type="Proteomes" id="UP000182987">
    <property type="component" value="Chromosome"/>
</dbReference>
<dbReference type="PATRIC" id="fig|1440763.5.peg.2720"/>
<evidence type="ECO:0000259" key="1">
    <source>
        <dbReference type="Pfam" id="PF05368"/>
    </source>
</evidence>
<sequence>MYAITGITGQVGTALANALFAAGKPFRAVVRDAAKGVVFAERGAEVAVADVDDTPALTRAFEGAEAVFVLLPPLFDPSPGYPESARSIASIRDALLAARPDRVVVLSTVGAHATEENLLSQLGRMEGVLGKLPMPVTFLRAGWFFENAQWDVAAARDTGVIDSYLYPLDRKVPMVATKDIGELAATLLGEVSTGVRVVELESPLRTSPDDIAAAFAKALGRDVVAHVVPRDEWESRFVAQGMTNPTPRMRMLDGFNEGWIDFEGTPVKGRAGVDEVIAQLVSRGG</sequence>
<accession>A0A0G9HB87</accession>
<keyword evidence="3" id="KW-1185">Reference proteome</keyword>
<dbReference type="OrthoDB" id="9798669at2"/>
<dbReference type="SUPFAM" id="SSF51735">
    <property type="entry name" value="NAD(P)-binding Rossmann-fold domains"/>
    <property type="match status" value="1"/>
</dbReference>
<dbReference type="InterPro" id="IPR051604">
    <property type="entry name" value="Ergot_Alk_Oxidoreductase"/>
</dbReference>
<organism evidence="2 3">
    <name type="scientific">Luteibacter rhizovicinus DSM 16549</name>
    <dbReference type="NCBI Taxonomy" id="1440763"/>
    <lineage>
        <taxon>Bacteria</taxon>
        <taxon>Pseudomonadati</taxon>
        <taxon>Pseudomonadota</taxon>
        <taxon>Gammaproteobacteria</taxon>
        <taxon>Lysobacterales</taxon>
        <taxon>Rhodanobacteraceae</taxon>
        <taxon>Luteibacter</taxon>
    </lineage>
</organism>
<evidence type="ECO:0000313" key="3">
    <source>
        <dbReference type="Proteomes" id="UP000182987"/>
    </source>
</evidence>
<dbReference type="InterPro" id="IPR036291">
    <property type="entry name" value="NAD(P)-bd_dom_sf"/>
</dbReference>
<evidence type="ECO:0000313" key="2">
    <source>
        <dbReference type="EMBL" id="APG04021.1"/>
    </source>
</evidence>
<dbReference type="RefSeq" id="WP_046968332.1">
    <property type="nucleotide sequence ID" value="NZ_CP017480.1"/>
</dbReference>
<gene>
    <name evidence="2" type="ORF">BJI69_09015</name>
</gene>
<feature type="domain" description="NmrA-like" evidence="1">
    <location>
        <begin position="3"/>
        <end position="231"/>
    </location>
</feature>
<dbReference type="KEGG" id="lrz:BJI69_09015"/>
<protein>
    <submittedName>
        <fullName evidence="2">NmrA family transcriptional regulator</fullName>
    </submittedName>
</protein>
<dbReference type="InterPro" id="IPR008030">
    <property type="entry name" value="NmrA-like"/>
</dbReference>
<proteinExistence type="predicted"/>
<dbReference type="PANTHER" id="PTHR43162">
    <property type="match status" value="1"/>
</dbReference>
<name>A0A0G9HB87_9GAMM</name>
<dbReference type="Pfam" id="PF05368">
    <property type="entry name" value="NmrA"/>
    <property type="match status" value="1"/>
</dbReference>
<dbReference type="STRING" id="1440763.BJI69_09015"/>
<dbReference type="Gene3D" id="3.40.50.720">
    <property type="entry name" value="NAD(P)-binding Rossmann-like Domain"/>
    <property type="match status" value="1"/>
</dbReference>
<dbReference type="PANTHER" id="PTHR43162:SF1">
    <property type="entry name" value="PRESTALK A DIFFERENTIATION PROTEIN A"/>
    <property type="match status" value="1"/>
</dbReference>